<dbReference type="AlphaFoldDB" id="A0A2S4L008"/>
<dbReference type="EMBL" id="PKSG01000404">
    <property type="protein sequence ID" value="POR35788.1"/>
    <property type="molecule type" value="Genomic_DNA"/>
</dbReference>
<reference evidence="1 2" key="1">
    <citation type="submission" date="2018-01" db="EMBL/GenBank/DDBJ databases">
        <title>Harnessing the power of phylogenomics to disentangle the directionality and signatures of interkingdom host jumping in the parasitic fungal genus Tolypocladium.</title>
        <authorList>
            <person name="Quandt C.A."/>
            <person name="Patterson W."/>
            <person name="Spatafora J.W."/>
        </authorList>
    </citation>
    <scope>NUCLEOTIDE SEQUENCE [LARGE SCALE GENOMIC DNA]</scope>
    <source>
        <strain evidence="1 2">NRBC 100945</strain>
    </source>
</reference>
<comment type="caution">
    <text evidence="1">The sequence shown here is derived from an EMBL/GenBank/DDBJ whole genome shotgun (WGS) entry which is preliminary data.</text>
</comment>
<organism evidence="1 2">
    <name type="scientific">Tolypocladium paradoxum</name>
    <dbReference type="NCBI Taxonomy" id="94208"/>
    <lineage>
        <taxon>Eukaryota</taxon>
        <taxon>Fungi</taxon>
        <taxon>Dikarya</taxon>
        <taxon>Ascomycota</taxon>
        <taxon>Pezizomycotina</taxon>
        <taxon>Sordariomycetes</taxon>
        <taxon>Hypocreomycetidae</taxon>
        <taxon>Hypocreales</taxon>
        <taxon>Ophiocordycipitaceae</taxon>
        <taxon>Tolypocladium</taxon>
    </lineage>
</organism>
<dbReference type="Proteomes" id="UP000237481">
    <property type="component" value="Unassembled WGS sequence"/>
</dbReference>
<keyword evidence="2" id="KW-1185">Reference proteome</keyword>
<protein>
    <submittedName>
        <fullName evidence="1">Uncharacterized protein</fullName>
    </submittedName>
</protein>
<evidence type="ECO:0000313" key="1">
    <source>
        <dbReference type="EMBL" id="POR35788.1"/>
    </source>
</evidence>
<proteinExistence type="predicted"/>
<dbReference type="OrthoDB" id="3660917at2759"/>
<gene>
    <name evidence="1" type="ORF">TPAR_03999</name>
</gene>
<sequence length="78" mass="8932">MQLELSRILKEFKHDLTFNSIWSLGKDGVLRSLTADRDVVDAIALPPRLIKGLLDHMPFNPQNEVDYRDIDGTTVPRE</sequence>
<name>A0A2S4L008_9HYPO</name>
<evidence type="ECO:0000313" key="2">
    <source>
        <dbReference type="Proteomes" id="UP000237481"/>
    </source>
</evidence>
<accession>A0A2S4L008</accession>
<dbReference type="STRING" id="94208.A0A2S4L008"/>